<dbReference type="NCBIfam" id="TIGR02495">
    <property type="entry name" value="NrdG2"/>
    <property type="match status" value="1"/>
</dbReference>
<dbReference type="RefSeq" id="WP_132254099.1">
    <property type="nucleotide sequence ID" value="NZ_SMAL01000015.1"/>
</dbReference>
<comment type="caution">
    <text evidence="8">The sequence shown here is derived from an EMBL/GenBank/DDBJ whole genome shotgun (WGS) entry which is preliminary data.</text>
</comment>
<evidence type="ECO:0000259" key="7">
    <source>
        <dbReference type="PROSITE" id="PS51918"/>
    </source>
</evidence>
<evidence type="ECO:0000256" key="1">
    <source>
        <dbReference type="ARBA" id="ARBA00001966"/>
    </source>
</evidence>
<gene>
    <name evidence="8" type="ORF">EDC18_1157</name>
</gene>
<dbReference type="InterPro" id="IPR013785">
    <property type="entry name" value="Aldolase_TIM"/>
</dbReference>
<dbReference type="GO" id="GO:0046872">
    <property type="term" value="F:metal ion binding"/>
    <property type="evidence" value="ECO:0007669"/>
    <property type="project" value="UniProtKB-KW"/>
</dbReference>
<dbReference type="CDD" id="cd01335">
    <property type="entry name" value="Radical_SAM"/>
    <property type="match status" value="1"/>
</dbReference>
<dbReference type="InterPro" id="IPR007197">
    <property type="entry name" value="rSAM"/>
</dbReference>
<comment type="cofactor">
    <cofactor evidence="1">
        <name>[4Fe-4S] cluster</name>
        <dbReference type="ChEBI" id="CHEBI:49883"/>
    </cofactor>
</comment>
<dbReference type="PROSITE" id="PS51257">
    <property type="entry name" value="PROKAR_LIPOPROTEIN"/>
    <property type="match status" value="1"/>
</dbReference>
<keyword evidence="4" id="KW-0479">Metal-binding</keyword>
<accession>A0A4R3MET2</accession>
<dbReference type="SFLD" id="SFLDS00029">
    <property type="entry name" value="Radical_SAM"/>
    <property type="match status" value="1"/>
</dbReference>
<evidence type="ECO:0000256" key="4">
    <source>
        <dbReference type="ARBA" id="ARBA00022723"/>
    </source>
</evidence>
<evidence type="ECO:0000313" key="8">
    <source>
        <dbReference type="EMBL" id="TCT11662.1"/>
    </source>
</evidence>
<dbReference type="PANTHER" id="PTHR30352">
    <property type="entry name" value="PYRUVATE FORMATE-LYASE-ACTIVATING ENZYME"/>
    <property type="match status" value="1"/>
</dbReference>
<evidence type="ECO:0000313" key="9">
    <source>
        <dbReference type="Proteomes" id="UP000294902"/>
    </source>
</evidence>
<keyword evidence="9" id="KW-1185">Reference proteome</keyword>
<dbReference type="Gene3D" id="3.20.20.70">
    <property type="entry name" value="Aldolase class I"/>
    <property type="match status" value="1"/>
</dbReference>
<dbReference type="PANTHER" id="PTHR30352:SF13">
    <property type="entry name" value="GLYCYL-RADICAL ENZYME ACTIVATING ENZYME YJJW-RELATED"/>
    <property type="match status" value="1"/>
</dbReference>
<keyword evidence="2" id="KW-0004">4Fe-4S</keyword>
<keyword evidence="8" id="KW-0670">Pyruvate</keyword>
<protein>
    <submittedName>
        <fullName evidence="8">Pyruvate formate lyase activating enzyme</fullName>
    </submittedName>
</protein>
<evidence type="ECO:0000256" key="2">
    <source>
        <dbReference type="ARBA" id="ARBA00022485"/>
    </source>
</evidence>
<name>A0A4R3MET2_9FIRM</name>
<evidence type="ECO:0000256" key="5">
    <source>
        <dbReference type="ARBA" id="ARBA00023004"/>
    </source>
</evidence>
<evidence type="ECO:0000256" key="3">
    <source>
        <dbReference type="ARBA" id="ARBA00022691"/>
    </source>
</evidence>
<keyword evidence="3" id="KW-0949">S-adenosyl-L-methionine</keyword>
<dbReference type="OrthoDB" id="9782387at2"/>
<dbReference type="Proteomes" id="UP000294902">
    <property type="component" value="Unassembled WGS sequence"/>
</dbReference>
<feature type="domain" description="Radical SAM core" evidence="7">
    <location>
        <begin position="12"/>
        <end position="226"/>
    </location>
</feature>
<dbReference type="SFLD" id="SFLDG01094">
    <property type="entry name" value="Uncharacterised_Radical_SAM_Su"/>
    <property type="match status" value="1"/>
</dbReference>
<dbReference type="GO" id="GO:0051539">
    <property type="term" value="F:4 iron, 4 sulfur cluster binding"/>
    <property type="evidence" value="ECO:0007669"/>
    <property type="project" value="UniProtKB-KW"/>
</dbReference>
<keyword evidence="8" id="KW-0456">Lyase</keyword>
<dbReference type="PROSITE" id="PS51918">
    <property type="entry name" value="RADICAL_SAM"/>
    <property type="match status" value="1"/>
</dbReference>
<evidence type="ECO:0000256" key="6">
    <source>
        <dbReference type="ARBA" id="ARBA00023014"/>
    </source>
</evidence>
<dbReference type="AlphaFoldDB" id="A0A4R3MET2"/>
<organism evidence="8 9">
    <name type="scientific">Natranaerovirga pectinivora</name>
    <dbReference type="NCBI Taxonomy" id="682400"/>
    <lineage>
        <taxon>Bacteria</taxon>
        <taxon>Bacillati</taxon>
        <taxon>Bacillota</taxon>
        <taxon>Clostridia</taxon>
        <taxon>Lachnospirales</taxon>
        <taxon>Natranaerovirgaceae</taxon>
        <taxon>Natranaerovirga</taxon>
    </lineage>
</organism>
<dbReference type="Pfam" id="PF04055">
    <property type="entry name" value="Radical_SAM"/>
    <property type="match status" value="1"/>
</dbReference>
<sequence>MKILGLIKTTLLDYPGHVSATVFLGGCNFLCPFCHNKSLVIPSEGEEVLHKEDVLDFLQKRVGILEGVCITGGEPTLNNELIDFIRTIKKMGYKIKLDTNGTNPQMINSLYQEDLLDYIAMDIKNSPTNYLKTVGLTHFNFDHICQSVAWLKNNYIPYEFRTTIVKELHTHDDIKEIGKWLDGCTNYYLQNFKPSENQIVPGYSSHSKEILEEFMKILKPFINNIKIRGL</sequence>
<dbReference type="SUPFAM" id="SSF102114">
    <property type="entry name" value="Radical SAM enzymes"/>
    <property type="match status" value="1"/>
</dbReference>
<dbReference type="InterPro" id="IPR034457">
    <property type="entry name" value="Organic_radical-activating"/>
</dbReference>
<dbReference type="GO" id="GO:0016829">
    <property type="term" value="F:lyase activity"/>
    <property type="evidence" value="ECO:0007669"/>
    <property type="project" value="UniProtKB-KW"/>
</dbReference>
<keyword evidence="6" id="KW-0411">Iron-sulfur</keyword>
<dbReference type="InterPro" id="IPR058240">
    <property type="entry name" value="rSAM_sf"/>
</dbReference>
<reference evidence="8 9" key="1">
    <citation type="submission" date="2019-03" db="EMBL/GenBank/DDBJ databases">
        <title>Genomic Encyclopedia of Type Strains, Phase IV (KMG-IV): sequencing the most valuable type-strain genomes for metagenomic binning, comparative biology and taxonomic classification.</title>
        <authorList>
            <person name="Goeker M."/>
        </authorList>
    </citation>
    <scope>NUCLEOTIDE SEQUENCE [LARGE SCALE GENOMIC DNA]</scope>
    <source>
        <strain evidence="8 9">DSM 24629</strain>
    </source>
</reference>
<keyword evidence="5" id="KW-0408">Iron</keyword>
<dbReference type="EMBL" id="SMAL01000015">
    <property type="protein sequence ID" value="TCT11662.1"/>
    <property type="molecule type" value="Genomic_DNA"/>
</dbReference>
<proteinExistence type="predicted"/>
<dbReference type="InterPro" id="IPR012840">
    <property type="entry name" value="NrdG2"/>
</dbReference>